<feature type="transmembrane region" description="Helical" evidence="10">
    <location>
        <begin position="95"/>
        <end position="119"/>
    </location>
</feature>
<evidence type="ECO:0000256" key="1">
    <source>
        <dbReference type="ARBA" id="ARBA00004429"/>
    </source>
</evidence>
<dbReference type="SUPFAM" id="SSF161098">
    <property type="entry name" value="MetI-like"/>
    <property type="match status" value="1"/>
</dbReference>
<keyword evidence="5" id="KW-0997">Cell inner membrane</keyword>
<feature type="domain" description="ABC transmembrane type-1" evidence="11">
    <location>
        <begin position="26"/>
        <end position="216"/>
    </location>
</feature>
<dbReference type="PANTHER" id="PTHR30614">
    <property type="entry name" value="MEMBRANE COMPONENT OF AMINO ACID ABC TRANSPORTER"/>
    <property type="match status" value="1"/>
</dbReference>
<feature type="transmembrane region" description="Helical" evidence="10">
    <location>
        <begin position="26"/>
        <end position="54"/>
    </location>
</feature>
<dbReference type="NCBIfam" id="TIGR01726">
    <property type="entry name" value="HEQRo_perm_3TM"/>
    <property type="match status" value="1"/>
</dbReference>
<evidence type="ECO:0000256" key="10">
    <source>
        <dbReference type="RuleBase" id="RU363032"/>
    </source>
</evidence>
<dbReference type="STRING" id="634113.AUT07_00330"/>
<keyword evidence="8 10" id="KW-1133">Transmembrane helix</keyword>
<dbReference type="Proteomes" id="UP000069926">
    <property type="component" value="Chromosome"/>
</dbReference>
<dbReference type="InterPro" id="IPR043429">
    <property type="entry name" value="ArtM/GltK/GlnP/TcyL/YhdX-like"/>
</dbReference>
<dbReference type="OrthoDB" id="9809799at2"/>
<evidence type="ECO:0000256" key="7">
    <source>
        <dbReference type="ARBA" id="ARBA00022970"/>
    </source>
</evidence>
<sequence>MNFKVILENWQYLLFGAFPDGPLEGAILTLFISVLSGSISIFLGIAGGIALTILSGWWANILAMILGFFRAIPVIMLIFWIYFLLPMLIGIDIPALMTVICSLSLITSAYLAHGVKAGILAISKEQWQAGMSLGFNKLSVLWYIILPPALRMMIPSFINQWITLIKDTSLAYIIGVAELSFLATQVNSREIIYPLEIFLFVALIYFIMCFLLEIISNHILHIIKNNTTHIDCVSKL</sequence>
<keyword evidence="4" id="KW-1003">Cell membrane</keyword>
<comment type="similarity">
    <text evidence="2">Belongs to the binding-protein-dependent transport system permease family. HisMQ subfamily.</text>
</comment>
<dbReference type="PROSITE" id="PS50928">
    <property type="entry name" value="ABC_TM1"/>
    <property type="match status" value="1"/>
</dbReference>
<evidence type="ECO:0000256" key="6">
    <source>
        <dbReference type="ARBA" id="ARBA00022692"/>
    </source>
</evidence>
<feature type="transmembrane region" description="Helical" evidence="10">
    <location>
        <begin position="191"/>
        <end position="215"/>
    </location>
</feature>
<evidence type="ECO:0000313" key="12">
    <source>
        <dbReference type="EMBL" id="AMA64911.1"/>
    </source>
</evidence>
<evidence type="ECO:0000256" key="2">
    <source>
        <dbReference type="ARBA" id="ARBA00010072"/>
    </source>
</evidence>
<comment type="subcellular location">
    <subcellularLocation>
        <location evidence="1">Cell inner membrane</location>
        <topology evidence="1">Multi-pass membrane protein</topology>
    </subcellularLocation>
    <subcellularLocation>
        <location evidence="10">Cell membrane</location>
        <topology evidence="10">Multi-pass membrane protein</topology>
    </subcellularLocation>
</comment>
<evidence type="ECO:0000256" key="8">
    <source>
        <dbReference type="ARBA" id="ARBA00022989"/>
    </source>
</evidence>
<dbReference type="InterPro" id="IPR035906">
    <property type="entry name" value="MetI-like_sf"/>
</dbReference>
<keyword evidence="9 10" id="KW-0472">Membrane</keyword>
<protein>
    <submittedName>
        <fullName evidence="12">Glutamine transport system permease protein GlnP</fullName>
    </submittedName>
</protein>
<keyword evidence="6 10" id="KW-0812">Transmembrane</keyword>
<dbReference type="Pfam" id="PF00528">
    <property type="entry name" value="BPD_transp_1"/>
    <property type="match status" value="1"/>
</dbReference>
<dbReference type="GO" id="GO:0043190">
    <property type="term" value="C:ATP-binding cassette (ABC) transporter complex"/>
    <property type="evidence" value="ECO:0007669"/>
    <property type="project" value="InterPro"/>
</dbReference>
<dbReference type="GO" id="GO:0022857">
    <property type="term" value="F:transmembrane transporter activity"/>
    <property type="evidence" value="ECO:0007669"/>
    <property type="project" value="InterPro"/>
</dbReference>
<accession>A0A0X9VMG3</accession>
<keyword evidence="3 10" id="KW-0813">Transport</keyword>
<dbReference type="EMBL" id="CP013920">
    <property type="protein sequence ID" value="AMA64911.1"/>
    <property type="molecule type" value="Genomic_DNA"/>
</dbReference>
<keyword evidence="7" id="KW-0029">Amino-acid transport</keyword>
<feature type="transmembrane region" description="Helical" evidence="10">
    <location>
        <begin position="61"/>
        <end position="83"/>
    </location>
</feature>
<evidence type="ECO:0000313" key="13">
    <source>
        <dbReference type="Proteomes" id="UP000069926"/>
    </source>
</evidence>
<evidence type="ECO:0000259" key="11">
    <source>
        <dbReference type="PROSITE" id="PS50928"/>
    </source>
</evidence>
<gene>
    <name evidence="12" type="primary">glnP</name>
    <name evidence="12" type="ORF">AUT07_00330</name>
</gene>
<evidence type="ECO:0000256" key="5">
    <source>
        <dbReference type="ARBA" id="ARBA00022519"/>
    </source>
</evidence>
<dbReference type="Gene3D" id="1.10.3720.10">
    <property type="entry name" value="MetI-like"/>
    <property type="match status" value="1"/>
</dbReference>
<dbReference type="InterPro" id="IPR010065">
    <property type="entry name" value="AA_ABC_transptr_permease_3TM"/>
</dbReference>
<dbReference type="PATRIC" id="fig|634113.3.peg.321"/>
<dbReference type="RefSeq" id="WP_066283348.1">
    <property type="nucleotide sequence ID" value="NZ_CP013920.1"/>
</dbReference>
<keyword evidence="13" id="KW-1185">Reference proteome</keyword>
<organism evidence="12 13">
    <name type="scientific">Candidatus Arsenophonus lipoptenae</name>
    <dbReference type="NCBI Taxonomy" id="634113"/>
    <lineage>
        <taxon>Bacteria</taxon>
        <taxon>Pseudomonadati</taxon>
        <taxon>Pseudomonadota</taxon>
        <taxon>Gammaproteobacteria</taxon>
        <taxon>Enterobacterales</taxon>
        <taxon>Morganellaceae</taxon>
        <taxon>Arsenophonus</taxon>
    </lineage>
</organism>
<dbReference type="InterPro" id="IPR000515">
    <property type="entry name" value="MetI-like"/>
</dbReference>
<evidence type="ECO:0000256" key="4">
    <source>
        <dbReference type="ARBA" id="ARBA00022475"/>
    </source>
</evidence>
<evidence type="ECO:0000256" key="3">
    <source>
        <dbReference type="ARBA" id="ARBA00022448"/>
    </source>
</evidence>
<dbReference type="GO" id="GO:0006865">
    <property type="term" value="P:amino acid transport"/>
    <property type="evidence" value="ECO:0007669"/>
    <property type="project" value="UniProtKB-KW"/>
</dbReference>
<dbReference type="CDD" id="cd06261">
    <property type="entry name" value="TM_PBP2"/>
    <property type="match status" value="1"/>
</dbReference>
<dbReference type="PANTHER" id="PTHR30614:SF21">
    <property type="entry name" value="AMINO ACID ABC TRANSPORTER PERMEASE"/>
    <property type="match status" value="1"/>
</dbReference>
<dbReference type="KEGG" id="asy:AUT07_00330"/>
<evidence type="ECO:0000256" key="9">
    <source>
        <dbReference type="ARBA" id="ARBA00023136"/>
    </source>
</evidence>
<proteinExistence type="inferred from homology"/>
<dbReference type="AlphaFoldDB" id="A0A0X9VMG3"/>
<name>A0A0X9VMG3_9GAMM</name>
<reference evidence="12 13" key="1">
    <citation type="submission" date="2016-01" db="EMBL/GenBank/DDBJ databases">
        <title>Genome sequence of Ca. Arsenophonus lipopteni, the exclusive symbiont of a blood sucking fly Lipoptena cervi (Diptera: Hippoboscidae).</title>
        <authorList>
            <person name="Novakova E."/>
            <person name="Hypsa V."/>
            <person name="Nguyen P."/>
            <person name="Husnik F."/>
            <person name="Darby A.C."/>
        </authorList>
    </citation>
    <scope>NUCLEOTIDE SEQUENCE [LARGE SCALE GENOMIC DNA]</scope>
    <source>
        <strain evidence="12 13">CB</strain>
    </source>
</reference>